<comment type="caution">
    <text evidence="1">The sequence shown here is derived from an EMBL/GenBank/DDBJ whole genome shotgun (WGS) entry which is preliminary data.</text>
</comment>
<dbReference type="Proteomes" id="UP000305778">
    <property type="component" value="Unassembled WGS sequence"/>
</dbReference>
<organism evidence="1 2">
    <name type="scientific">Actinacidiphila oryziradicis</name>
    <dbReference type="NCBI Taxonomy" id="2571141"/>
    <lineage>
        <taxon>Bacteria</taxon>
        <taxon>Bacillati</taxon>
        <taxon>Actinomycetota</taxon>
        <taxon>Actinomycetes</taxon>
        <taxon>Kitasatosporales</taxon>
        <taxon>Streptomycetaceae</taxon>
        <taxon>Actinacidiphila</taxon>
    </lineage>
</organism>
<dbReference type="EMBL" id="SUMC01000003">
    <property type="protein sequence ID" value="TKA12794.1"/>
    <property type="molecule type" value="Genomic_DNA"/>
</dbReference>
<reference evidence="1 2" key="1">
    <citation type="submission" date="2019-04" db="EMBL/GenBank/DDBJ databases">
        <title>Streptomyces oryziradicis sp. nov., a novel actinomycete isolated from rhizosphere soil of rice (Oryza sativa L.).</title>
        <authorList>
            <person name="Li C."/>
        </authorList>
    </citation>
    <scope>NUCLEOTIDE SEQUENCE [LARGE SCALE GENOMIC DNA]</scope>
    <source>
        <strain evidence="1 2">NEAU-C40</strain>
    </source>
</reference>
<evidence type="ECO:0000313" key="2">
    <source>
        <dbReference type="Proteomes" id="UP000305778"/>
    </source>
</evidence>
<dbReference type="Gene3D" id="3.60.15.10">
    <property type="entry name" value="Ribonuclease Z/Hydroxyacylglutathione hydrolase-like"/>
    <property type="match status" value="1"/>
</dbReference>
<keyword evidence="2" id="KW-1185">Reference proteome</keyword>
<sequence>MPAHSAQYLSSARQAGQYAAQAGVDRLLLTHLRPGSAPQASLDEARRSYNGETAIADSGLVIDLG</sequence>
<proteinExistence type="predicted"/>
<dbReference type="InterPro" id="IPR036866">
    <property type="entry name" value="RibonucZ/Hydroxyglut_hydro"/>
</dbReference>
<gene>
    <name evidence="1" type="ORF">FCI23_05475</name>
</gene>
<accession>A0A4U0SRL7</accession>
<protein>
    <submittedName>
        <fullName evidence="1">Uncharacterized protein</fullName>
    </submittedName>
</protein>
<dbReference type="AlphaFoldDB" id="A0A4U0SRL7"/>
<dbReference type="RefSeq" id="WP_136722270.1">
    <property type="nucleotide sequence ID" value="NZ_SUMC01000003.1"/>
</dbReference>
<dbReference type="SUPFAM" id="SSF56281">
    <property type="entry name" value="Metallo-hydrolase/oxidoreductase"/>
    <property type="match status" value="1"/>
</dbReference>
<evidence type="ECO:0000313" key="1">
    <source>
        <dbReference type="EMBL" id="TKA12794.1"/>
    </source>
</evidence>
<name>A0A4U0SRL7_9ACTN</name>